<feature type="domain" description="HAT C-terminal dimerisation" evidence="7">
    <location>
        <begin position="69"/>
        <end position="145"/>
    </location>
</feature>
<evidence type="ECO:0000256" key="6">
    <source>
        <dbReference type="SAM" id="MobiDB-lite"/>
    </source>
</evidence>
<proteinExistence type="predicted"/>
<dbReference type="GO" id="GO:0046983">
    <property type="term" value="F:protein dimerization activity"/>
    <property type="evidence" value="ECO:0007669"/>
    <property type="project" value="InterPro"/>
</dbReference>
<dbReference type="InterPro" id="IPR008906">
    <property type="entry name" value="HATC_C_dom"/>
</dbReference>
<evidence type="ECO:0000256" key="2">
    <source>
        <dbReference type="ARBA" id="ARBA00022723"/>
    </source>
</evidence>
<dbReference type="InterPro" id="IPR012337">
    <property type="entry name" value="RNaseH-like_sf"/>
</dbReference>
<dbReference type="GO" id="GO:0005634">
    <property type="term" value="C:nucleus"/>
    <property type="evidence" value="ECO:0007669"/>
    <property type="project" value="UniProtKB-SubCell"/>
</dbReference>
<feature type="compositionally biased region" description="Basic and acidic residues" evidence="6">
    <location>
        <begin position="1"/>
        <end position="11"/>
    </location>
</feature>
<evidence type="ECO:0000256" key="5">
    <source>
        <dbReference type="ARBA" id="ARBA00023242"/>
    </source>
</evidence>
<dbReference type="PANTHER" id="PTHR46481:SF10">
    <property type="entry name" value="ZINC FINGER BED DOMAIN-CONTAINING PROTEIN 39"/>
    <property type="match status" value="1"/>
</dbReference>
<keyword evidence="4" id="KW-0862">Zinc</keyword>
<protein>
    <recommendedName>
        <fullName evidence="7">HAT C-terminal dimerisation domain-containing protein</fullName>
    </recommendedName>
</protein>
<dbReference type="Proteomes" id="UP000507470">
    <property type="component" value="Unassembled WGS sequence"/>
</dbReference>
<dbReference type="AlphaFoldDB" id="A0A6J8CLZ5"/>
<evidence type="ECO:0000256" key="1">
    <source>
        <dbReference type="ARBA" id="ARBA00004123"/>
    </source>
</evidence>
<keyword evidence="9" id="KW-1185">Reference proteome</keyword>
<dbReference type="SUPFAM" id="SSF53098">
    <property type="entry name" value="Ribonuclease H-like"/>
    <property type="match status" value="1"/>
</dbReference>
<evidence type="ECO:0000313" key="9">
    <source>
        <dbReference type="Proteomes" id="UP000507470"/>
    </source>
</evidence>
<gene>
    <name evidence="8" type="ORF">MCOR_30492</name>
</gene>
<reference evidence="8 9" key="1">
    <citation type="submission" date="2020-06" db="EMBL/GenBank/DDBJ databases">
        <authorList>
            <person name="Li R."/>
            <person name="Bekaert M."/>
        </authorList>
    </citation>
    <scope>NUCLEOTIDE SEQUENCE [LARGE SCALE GENOMIC DNA]</scope>
    <source>
        <strain evidence="9">wild</strain>
    </source>
</reference>
<sequence length="164" mass="18559">MRFCKDNKENNILDQSDLPPDTDSHLGDTFDQEDGCSPLHKKLKSDFFSFMPPTTLSKSRHRSGAVHDVDIYLSEPCEEMSINPLEYWKSNTVRLSSLANAATKYLAIPSTSAPVERLLSIAGKVYRPDRCSLNDSTFETLMMIKHIEKVICNVMHYTGKVIVM</sequence>
<comment type="subcellular location">
    <subcellularLocation>
        <location evidence="1">Nucleus</location>
    </subcellularLocation>
</comment>
<organism evidence="8 9">
    <name type="scientific">Mytilus coruscus</name>
    <name type="common">Sea mussel</name>
    <dbReference type="NCBI Taxonomy" id="42192"/>
    <lineage>
        <taxon>Eukaryota</taxon>
        <taxon>Metazoa</taxon>
        <taxon>Spiralia</taxon>
        <taxon>Lophotrochozoa</taxon>
        <taxon>Mollusca</taxon>
        <taxon>Bivalvia</taxon>
        <taxon>Autobranchia</taxon>
        <taxon>Pteriomorphia</taxon>
        <taxon>Mytilida</taxon>
        <taxon>Mytiloidea</taxon>
        <taxon>Mytilidae</taxon>
        <taxon>Mytilinae</taxon>
        <taxon>Mytilus</taxon>
    </lineage>
</organism>
<feature type="region of interest" description="Disordered" evidence="6">
    <location>
        <begin position="1"/>
        <end position="27"/>
    </location>
</feature>
<keyword evidence="2" id="KW-0479">Metal-binding</keyword>
<evidence type="ECO:0000256" key="4">
    <source>
        <dbReference type="ARBA" id="ARBA00022833"/>
    </source>
</evidence>
<accession>A0A6J8CLZ5</accession>
<dbReference type="GO" id="GO:0008270">
    <property type="term" value="F:zinc ion binding"/>
    <property type="evidence" value="ECO:0007669"/>
    <property type="project" value="UniProtKB-KW"/>
</dbReference>
<evidence type="ECO:0000259" key="7">
    <source>
        <dbReference type="Pfam" id="PF05699"/>
    </source>
</evidence>
<keyword evidence="5" id="KW-0539">Nucleus</keyword>
<dbReference type="EMBL" id="CACVKT020005595">
    <property type="protein sequence ID" value="CAC5395870.1"/>
    <property type="molecule type" value="Genomic_DNA"/>
</dbReference>
<dbReference type="PANTHER" id="PTHR46481">
    <property type="entry name" value="ZINC FINGER BED DOMAIN-CONTAINING PROTEIN 4"/>
    <property type="match status" value="1"/>
</dbReference>
<dbReference type="OrthoDB" id="10023994at2759"/>
<dbReference type="InterPro" id="IPR052035">
    <property type="entry name" value="ZnF_BED_domain_contain"/>
</dbReference>
<keyword evidence="3" id="KW-0863">Zinc-finger</keyword>
<evidence type="ECO:0000256" key="3">
    <source>
        <dbReference type="ARBA" id="ARBA00022771"/>
    </source>
</evidence>
<evidence type="ECO:0000313" key="8">
    <source>
        <dbReference type="EMBL" id="CAC5395870.1"/>
    </source>
</evidence>
<dbReference type="Pfam" id="PF05699">
    <property type="entry name" value="Dimer_Tnp_hAT"/>
    <property type="match status" value="1"/>
</dbReference>
<name>A0A6J8CLZ5_MYTCO</name>